<feature type="compositionally biased region" description="Low complexity" evidence="2">
    <location>
        <begin position="92"/>
        <end position="105"/>
    </location>
</feature>
<evidence type="ECO:0000313" key="3">
    <source>
        <dbReference type="EMBL" id="CAK9039770.1"/>
    </source>
</evidence>
<dbReference type="InterPro" id="IPR043502">
    <property type="entry name" value="DNA/RNA_pol_sf"/>
</dbReference>
<evidence type="ECO:0000256" key="1">
    <source>
        <dbReference type="SAM" id="Coils"/>
    </source>
</evidence>
<keyword evidence="4" id="KW-1185">Reference proteome</keyword>
<feature type="region of interest" description="Disordered" evidence="2">
    <location>
        <begin position="228"/>
        <end position="283"/>
    </location>
</feature>
<feature type="compositionally biased region" description="Acidic residues" evidence="2">
    <location>
        <begin position="79"/>
        <end position="89"/>
    </location>
</feature>
<sequence>MSREVAGEEEGVTLLEAIRDGRVPTPEEMTFPQWQAWRRAAGRRPTRRRDGRGLPTGEEVALWRSVMDELYGEGRAAELDEGDEEEEEERPSASASPSVASREVALVNSPRPSSVGTGGVSVVSLRAKLQALYDPSAEEFGAYLMRMGRIISALQALDAAVPPGPLETVTRKAEFMIELYGEHGGLDKVRAVRFLRDKFVAYAQDETLDPRERDSSIAAIGELIEQLGGKPSSSPGKVYSTPSGAEEATVPVARGPVSGLRDVGRGQRPAPGPAPSLGPEQDGDFSLRAKLAALEMELEAMKREKAESEAGSALGSEQGLAAALAQQKAALEAQTKVLQEALGRGGGNQSVTAVKTDLHWPTLTDERSDFKDVTLFYEEFEDVCALANSCRGMNAREKLLALRARCRGSRLKTYQNLYRSAWKSGEVLEDPEAVYERIKSKHLMFSESREEREIRVDAEHVALMKGKLTGHQFEPLFEASVAELEAVGLGKTQRELFLSYLRKVGTSLQREIRSDKRLWGHEDKLRGPQTWEEAHRVVLEYEQREATNKATANAVFTTTGEATRLAADLAKKEKAEKAKRDKANKEANKGKGRGGQGSAPSGWAAPSGNSVLNPFAAFCVVTGGLEQAQPAGADVVFASAPRSSSPGVPQKGPFTELDELPKDWWHVVPNEPGGYQYRTVVQILDKKVDTMLDGCAGSNHITEELVVGIINRAAELGLRPNDKNFPIIQFEKWLYPEYVHGIASGSPVPLKGGVVLRVRLLEGDNPDRAKPGHELFVRCKIASKGTSDFHGLILVGRALDCEARRGLGFRPGPMTHVLDSLGAHLPRCENFSAERKDRAYPFRSILSAVDQEAEGHLEPETGPRAMVVYAGDEGATLLPGEGALLPVRIAGSWTPEVSSCEVVLPVAGKVEAVPGIWDTGAREGMVLVTPYQEEVVLEEGDPVGELRAGAVVSGTCSCGAVDTVFVSQTAGLEPDTCQECGLEQPSLIGSVCYSCGRKGEIKSTPLQGCKCRAKTPRKARESRKGYGVFATFAVGLAALTAAYAFDPSQYESKSWSRAGASFSSLRREESRARTSFSNPRREEVWATFPGGWVRTHPEAQEKLFEFSEEASAPLTLNVDQLDSRRVTTGQFLDGESLFWEDSWREGDPWVFKGRPWVGETRFYAVGHGSEGSWRSTMTEPVFHIVEAPGGIDKMAEETPTERYYDALRRSLEKRFPKANQFLLDHLISLEAFLDKSIVFGFSYGVAKAEICKEGGKLLGHIVGRNGSEPDPERAKAVMDFAPLREKLHIQQFLGCSDWLRMYLPAEYGVCSKILTGYQRPDATFPPEGLGYGSTEGCKAVRAIKRMLAKSISLAMIDEASAISGACPLEQVADASGFAVGGLLTGVTTAQSQEHEDKTLPLPEVDGQPRRTLTGSIRGYVTLAKCLILSRMEPFIAMAVHAAFLWVLRTGASATIFTDSQYALDNLRSLATSLVTVKQIDSGRITLQKISSHLKEEDCVSPREDWSRLGNDFVDMIAMGQVAESATSYGVLQIYNTFCSAEESARNATRSQLSFLVELAQTSLTLTSESHDPEGETLNELGVHFQATDASLAAQFGPEVLSHSIRLGKFSARMVGDLASWLIAIDLTSPSKCHVSLLELVIGFSLDGYRMPLTEHQAGDLFSDSAEVPCGGLVRPTLATELAIFSDLFRLVQTHFQLSLDTGLKARPHLRVFGRMPSVCLGWGGDLATRVSDELLRFTSSWPIRYARDLARPR</sequence>
<organism evidence="3 4">
    <name type="scientific">Durusdinium trenchii</name>
    <dbReference type="NCBI Taxonomy" id="1381693"/>
    <lineage>
        <taxon>Eukaryota</taxon>
        <taxon>Sar</taxon>
        <taxon>Alveolata</taxon>
        <taxon>Dinophyceae</taxon>
        <taxon>Suessiales</taxon>
        <taxon>Symbiodiniaceae</taxon>
        <taxon>Durusdinium</taxon>
    </lineage>
</organism>
<name>A0ABP0LNJ1_9DINO</name>
<reference evidence="3 4" key="1">
    <citation type="submission" date="2024-02" db="EMBL/GenBank/DDBJ databases">
        <authorList>
            <person name="Chen Y."/>
            <person name="Shah S."/>
            <person name="Dougan E. K."/>
            <person name="Thang M."/>
            <person name="Chan C."/>
        </authorList>
    </citation>
    <scope>NUCLEOTIDE SEQUENCE [LARGE SCALE GENOMIC DNA]</scope>
</reference>
<keyword evidence="1" id="KW-0175">Coiled coil</keyword>
<dbReference type="Proteomes" id="UP001642484">
    <property type="component" value="Unassembled WGS sequence"/>
</dbReference>
<evidence type="ECO:0000313" key="4">
    <source>
        <dbReference type="Proteomes" id="UP001642484"/>
    </source>
</evidence>
<feature type="coiled-coil region" evidence="1">
    <location>
        <begin position="284"/>
        <end position="341"/>
    </location>
</feature>
<feature type="region of interest" description="Disordered" evidence="2">
    <location>
        <begin position="73"/>
        <end position="119"/>
    </location>
</feature>
<comment type="caution">
    <text evidence="3">The sequence shown here is derived from an EMBL/GenBank/DDBJ whole genome shotgun (WGS) entry which is preliminary data.</text>
</comment>
<feature type="region of interest" description="Disordered" evidence="2">
    <location>
        <begin position="38"/>
        <end position="58"/>
    </location>
</feature>
<dbReference type="EMBL" id="CAXAMN010013047">
    <property type="protein sequence ID" value="CAK9039770.1"/>
    <property type="molecule type" value="Genomic_DNA"/>
</dbReference>
<gene>
    <name evidence="3" type="ORF">CCMP2556_LOCUS21515</name>
</gene>
<feature type="compositionally biased region" description="Basic residues" evidence="2">
    <location>
        <begin position="40"/>
        <end position="50"/>
    </location>
</feature>
<proteinExistence type="predicted"/>
<feature type="compositionally biased region" description="Basic and acidic residues" evidence="2">
    <location>
        <begin position="570"/>
        <end position="589"/>
    </location>
</feature>
<evidence type="ECO:0000256" key="2">
    <source>
        <dbReference type="SAM" id="MobiDB-lite"/>
    </source>
</evidence>
<feature type="region of interest" description="Disordered" evidence="2">
    <location>
        <begin position="570"/>
        <end position="605"/>
    </location>
</feature>
<protein>
    <submittedName>
        <fullName evidence="3">Uncharacterized protein</fullName>
    </submittedName>
</protein>
<dbReference type="SUPFAM" id="SSF56672">
    <property type="entry name" value="DNA/RNA polymerases"/>
    <property type="match status" value="1"/>
</dbReference>
<feature type="compositionally biased region" description="Polar residues" evidence="2">
    <location>
        <begin position="231"/>
        <end position="243"/>
    </location>
</feature>
<accession>A0ABP0LNJ1</accession>